<sequence>MPQETHRPAFAGRDKPSVSYGLPFPLTLLHHASSTFGATRLYVLCSASLARNTSHLTTLTDTLSSKVAGTRVGLQPHTRWSEVLEVVREARDLDVDLLVTLGAGSLTDAAKIVSLALANDATTPEDLESLLPDPAATGANGSNNGRPDHTASKNIKPARVPVVCIPTSLSGGEYSSFAGATKDADGRKYSFSGPAMSPPSLVILDPALVQSTPARVWLSTGVKAVDHCVETLCSLKSDDAADADARHGLTRLVPGLLRCAKDKDGKDEDARLVCQMGAIDAMAAATRGVPLGASHGIGHQLGPAGVSHGETSCILLPAVCKFNYQRDANRERQHAIQKLLWEDKEARAIFEQQGLKQDGSDLGDLLDVFIRTLGMPRTLKEFGIGKDKLAGIAKHSLHDRWVKTNPAPLDEQGVMEILKMVLG</sequence>
<protein>
    <submittedName>
        <fullName evidence="5">Fe-containing alcohol dehydrogenase</fullName>
    </submittedName>
</protein>
<gene>
    <name evidence="5" type="ORF">PGQ11_015038</name>
</gene>
<dbReference type="Gene3D" id="3.40.50.1970">
    <property type="match status" value="1"/>
</dbReference>
<name>A0ABR2HK56_9PEZI</name>
<evidence type="ECO:0000259" key="3">
    <source>
        <dbReference type="Pfam" id="PF00465"/>
    </source>
</evidence>
<evidence type="ECO:0000259" key="4">
    <source>
        <dbReference type="Pfam" id="PF25137"/>
    </source>
</evidence>
<dbReference type="Gene3D" id="1.20.1090.10">
    <property type="entry name" value="Dehydroquinate synthase-like - alpha domain"/>
    <property type="match status" value="1"/>
</dbReference>
<evidence type="ECO:0000313" key="5">
    <source>
        <dbReference type="EMBL" id="KAK8848558.1"/>
    </source>
</evidence>
<accession>A0ABR2HK56</accession>
<dbReference type="Pfam" id="PF25137">
    <property type="entry name" value="ADH_Fe_C"/>
    <property type="match status" value="1"/>
</dbReference>
<proteinExistence type="predicted"/>
<feature type="domain" description="Fe-containing alcohol dehydrogenase-like C-terminal" evidence="4">
    <location>
        <begin position="219"/>
        <end position="420"/>
    </location>
</feature>
<dbReference type="InterPro" id="IPR001670">
    <property type="entry name" value="ADH_Fe/GldA"/>
</dbReference>
<keyword evidence="6" id="KW-1185">Reference proteome</keyword>
<feature type="domain" description="Alcohol dehydrogenase iron-type/glycerol dehydrogenase GldA" evidence="3">
    <location>
        <begin position="32"/>
        <end position="206"/>
    </location>
</feature>
<dbReference type="EMBL" id="JAPCWZ010000010">
    <property type="protein sequence ID" value="KAK8848558.1"/>
    <property type="molecule type" value="Genomic_DNA"/>
</dbReference>
<comment type="caution">
    <text evidence="5">The sequence shown here is derived from an EMBL/GenBank/DDBJ whole genome shotgun (WGS) entry which is preliminary data.</text>
</comment>
<reference evidence="5 6" key="1">
    <citation type="journal article" date="2024" name="IMA Fungus">
        <title>Apiospora arundinis, a panoply of carbohydrate-active enzymes and secondary metabolites.</title>
        <authorList>
            <person name="Sorensen T."/>
            <person name="Petersen C."/>
            <person name="Muurmann A.T."/>
            <person name="Christiansen J.V."/>
            <person name="Brundto M.L."/>
            <person name="Overgaard C.K."/>
            <person name="Boysen A.T."/>
            <person name="Wollenberg R.D."/>
            <person name="Larsen T.O."/>
            <person name="Sorensen J.L."/>
            <person name="Nielsen K.L."/>
            <person name="Sondergaard T.E."/>
        </authorList>
    </citation>
    <scope>NUCLEOTIDE SEQUENCE [LARGE SCALE GENOMIC DNA]</scope>
    <source>
        <strain evidence="5 6">AAU 773</strain>
    </source>
</reference>
<dbReference type="InterPro" id="IPR056798">
    <property type="entry name" value="ADH_Fe_C"/>
</dbReference>
<evidence type="ECO:0000256" key="1">
    <source>
        <dbReference type="ARBA" id="ARBA00023002"/>
    </source>
</evidence>
<dbReference type="Pfam" id="PF00465">
    <property type="entry name" value="Fe-ADH"/>
    <property type="match status" value="1"/>
</dbReference>
<dbReference type="Proteomes" id="UP001390339">
    <property type="component" value="Unassembled WGS sequence"/>
</dbReference>
<dbReference type="InterPro" id="IPR039697">
    <property type="entry name" value="Alcohol_dehydrogenase_Fe"/>
</dbReference>
<dbReference type="PANTHER" id="PTHR11496">
    <property type="entry name" value="ALCOHOL DEHYDROGENASE"/>
    <property type="match status" value="1"/>
</dbReference>
<keyword evidence="1" id="KW-0560">Oxidoreductase</keyword>
<dbReference type="CDD" id="cd08192">
    <property type="entry name" value="MAR-like"/>
    <property type="match status" value="1"/>
</dbReference>
<dbReference type="SUPFAM" id="SSF56796">
    <property type="entry name" value="Dehydroquinate synthase-like"/>
    <property type="match status" value="1"/>
</dbReference>
<organism evidence="5 6">
    <name type="scientific">Apiospora arundinis</name>
    <dbReference type="NCBI Taxonomy" id="335852"/>
    <lineage>
        <taxon>Eukaryota</taxon>
        <taxon>Fungi</taxon>
        <taxon>Dikarya</taxon>
        <taxon>Ascomycota</taxon>
        <taxon>Pezizomycotina</taxon>
        <taxon>Sordariomycetes</taxon>
        <taxon>Xylariomycetidae</taxon>
        <taxon>Amphisphaeriales</taxon>
        <taxon>Apiosporaceae</taxon>
        <taxon>Apiospora</taxon>
    </lineage>
</organism>
<evidence type="ECO:0000313" key="6">
    <source>
        <dbReference type="Proteomes" id="UP001390339"/>
    </source>
</evidence>
<feature type="region of interest" description="Disordered" evidence="2">
    <location>
        <begin position="126"/>
        <end position="153"/>
    </location>
</feature>
<evidence type="ECO:0000256" key="2">
    <source>
        <dbReference type="SAM" id="MobiDB-lite"/>
    </source>
</evidence>
<dbReference type="PANTHER" id="PTHR11496:SF107">
    <property type="entry name" value="ALCOHOL DEHYDROGENASE, PUTATIVE (AFU_ORTHOLOGUE AFUA_1G06800)-RELATED"/>
    <property type="match status" value="1"/>
</dbReference>